<accession>S7PXI3</accession>
<feature type="compositionally biased region" description="Polar residues" evidence="1">
    <location>
        <begin position="192"/>
        <end position="202"/>
    </location>
</feature>
<keyword evidence="2" id="KW-0812">Transmembrane</keyword>
<keyword evidence="2" id="KW-1133">Transmembrane helix</keyword>
<proteinExistence type="predicted"/>
<evidence type="ECO:0000313" key="4">
    <source>
        <dbReference type="Proteomes" id="UP000030669"/>
    </source>
</evidence>
<dbReference type="HOGENOM" id="CLU_015091_1_0_1"/>
<feature type="compositionally biased region" description="Low complexity" evidence="1">
    <location>
        <begin position="161"/>
        <end position="179"/>
    </location>
</feature>
<evidence type="ECO:0000313" key="3">
    <source>
        <dbReference type="EMBL" id="EPQ52228.1"/>
    </source>
</evidence>
<dbReference type="OMA" id="RTIANRH"/>
<evidence type="ECO:0008006" key="5">
    <source>
        <dbReference type="Google" id="ProtNLM"/>
    </source>
</evidence>
<protein>
    <recommendedName>
        <fullName evidence="5">WW domain-containing protein</fullName>
    </recommendedName>
</protein>
<dbReference type="AlphaFoldDB" id="S7PXI3"/>
<evidence type="ECO:0000256" key="1">
    <source>
        <dbReference type="SAM" id="MobiDB-lite"/>
    </source>
</evidence>
<dbReference type="Proteomes" id="UP000030669">
    <property type="component" value="Unassembled WGS sequence"/>
</dbReference>
<sequence length="774" mass="86973">MQSTQTCKDLYLSTTDTIVAGSPSLTRISARMSRSFSKERYLRAVCMRRKGPEGGGGDKIGQAYTVTKPSHPDSIYCDGVSRFVCGSAVPHVSVTKPTSNLPGEPFGITQDVVPCLSNITEEPLPFLREAVRLALRDAPNLEPSSPSHLTPHYHSREASKAPSRTSSRPPSPPGSASGMPLGGDTRARLRSRSGTPVRSRANSPYRREPPSPTNPGVMPSPAASAVELREISPPPNDPTRLVAAPGSSHTVVNPKPKPICPSNIARYERHHSREKTDICVRVRDDPKTTLSLFHETTDSINSLPSHPSSEEMYDVPKDWKACEHPEGALYFMHEKKRIFTDAYLCDEEIRPIICNSVTAIESMMEWDPSSELVLELLKDGTCGYYFADLEKKTLFWAEETWATQSMFEEIEGETWPSHLSRQFITFLRYYAKESSQDTSCNLGIGERVRMLDVTLDIYNEVLAELTHGTIDSLTASYSTFPWGHEDGQKMIKLVEGLKDLGMCGGRPAGVVGRIMSVLVHQKYLHYHGQRAARLALDQSIYDKEDHHRSWGFRILSPLLFNEPRMQLQQLEKIWTDRISHSVHWRRTIDKLQEGWEKLSLTTTVMLTVDVSFLAIQSVDVGFNKPSFRCAAQIAIYLSTVASAGSIILGLLLNRHHRVMSRNDAEVAQRYMWSKRHPSRGLETLAIMYSLPYALLMWAIVHFMLFDQSYGLVAWFLHTDWNGDNHPGLDRVAGWAHIWPKQDGCEESKIRQFFRRMLARRPGVVQDNGSSPVAV</sequence>
<dbReference type="STRING" id="670483.S7PXI3"/>
<organism evidence="3 4">
    <name type="scientific">Gloeophyllum trabeum (strain ATCC 11539 / FP-39264 / Madison 617)</name>
    <name type="common">Brown rot fungus</name>
    <dbReference type="NCBI Taxonomy" id="670483"/>
    <lineage>
        <taxon>Eukaryota</taxon>
        <taxon>Fungi</taxon>
        <taxon>Dikarya</taxon>
        <taxon>Basidiomycota</taxon>
        <taxon>Agaricomycotina</taxon>
        <taxon>Agaricomycetes</taxon>
        <taxon>Gloeophyllales</taxon>
        <taxon>Gloeophyllaceae</taxon>
        <taxon>Gloeophyllum</taxon>
    </lineage>
</organism>
<feature type="region of interest" description="Disordered" evidence="1">
    <location>
        <begin position="139"/>
        <end position="224"/>
    </location>
</feature>
<dbReference type="KEGG" id="gtr:GLOTRDRAFT_95863"/>
<dbReference type="OrthoDB" id="2657661at2759"/>
<gene>
    <name evidence="3" type="ORF">GLOTRDRAFT_95863</name>
</gene>
<dbReference type="eggNOG" id="ENOG502SKZI">
    <property type="taxonomic scope" value="Eukaryota"/>
</dbReference>
<name>S7PXI3_GLOTA</name>
<evidence type="ECO:0000256" key="2">
    <source>
        <dbReference type="SAM" id="Phobius"/>
    </source>
</evidence>
<dbReference type="RefSeq" id="XP_007869406.1">
    <property type="nucleotide sequence ID" value="XM_007871215.1"/>
</dbReference>
<dbReference type="GeneID" id="19309772"/>
<dbReference type="EMBL" id="KB469308">
    <property type="protein sequence ID" value="EPQ52228.1"/>
    <property type="molecule type" value="Genomic_DNA"/>
</dbReference>
<keyword evidence="4" id="KW-1185">Reference proteome</keyword>
<reference evidence="3 4" key="1">
    <citation type="journal article" date="2012" name="Science">
        <title>The Paleozoic origin of enzymatic lignin decomposition reconstructed from 31 fungal genomes.</title>
        <authorList>
            <person name="Floudas D."/>
            <person name="Binder M."/>
            <person name="Riley R."/>
            <person name="Barry K."/>
            <person name="Blanchette R.A."/>
            <person name="Henrissat B."/>
            <person name="Martinez A.T."/>
            <person name="Otillar R."/>
            <person name="Spatafora J.W."/>
            <person name="Yadav J.S."/>
            <person name="Aerts A."/>
            <person name="Benoit I."/>
            <person name="Boyd A."/>
            <person name="Carlson A."/>
            <person name="Copeland A."/>
            <person name="Coutinho P.M."/>
            <person name="de Vries R.P."/>
            <person name="Ferreira P."/>
            <person name="Findley K."/>
            <person name="Foster B."/>
            <person name="Gaskell J."/>
            <person name="Glotzer D."/>
            <person name="Gorecki P."/>
            <person name="Heitman J."/>
            <person name="Hesse C."/>
            <person name="Hori C."/>
            <person name="Igarashi K."/>
            <person name="Jurgens J.A."/>
            <person name="Kallen N."/>
            <person name="Kersten P."/>
            <person name="Kohler A."/>
            <person name="Kuees U."/>
            <person name="Kumar T.K.A."/>
            <person name="Kuo A."/>
            <person name="LaButti K."/>
            <person name="Larrondo L.F."/>
            <person name="Lindquist E."/>
            <person name="Ling A."/>
            <person name="Lombard V."/>
            <person name="Lucas S."/>
            <person name="Lundell T."/>
            <person name="Martin R."/>
            <person name="McLaughlin D.J."/>
            <person name="Morgenstern I."/>
            <person name="Morin E."/>
            <person name="Murat C."/>
            <person name="Nagy L.G."/>
            <person name="Nolan M."/>
            <person name="Ohm R.A."/>
            <person name="Patyshakuliyeva A."/>
            <person name="Rokas A."/>
            <person name="Ruiz-Duenas F.J."/>
            <person name="Sabat G."/>
            <person name="Salamov A."/>
            <person name="Samejima M."/>
            <person name="Schmutz J."/>
            <person name="Slot J.C."/>
            <person name="St John F."/>
            <person name="Stenlid J."/>
            <person name="Sun H."/>
            <person name="Sun S."/>
            <person name="Syed K."/>
            <person name="Tsang A."/>
            <person name="Wiebenga A."/>
            <person name="Young D."/>
            <person name="Pisabarro A."/>
            <person name="Eastwood D.C."/>
            <person name="Martin F."/>
            <person name="Cullen D."/>
            <person name="Grigoriev I.V."/>
            <person name="Hibbett D.S."/>
        </authorList>
    </citation>
    <scope>NUCLEOTIDE SEQUENCE [LARGE SCALE GENOMIC DNA]</scope>
    <source>
        <strain evidence="3 4">ATCC 11539</strain>
    </source>
</reference>
<feature type="transmembrane region" description="Helical" evidence="2">
    <location>
        <begin position="633"/>
        <end position="652"/>
    </location>
</feature>
<feature type="transmembrane region" description="Helical" evidence="2">
    <location>
        <begin position="684"/>
        <end position="705"/>
    </location>
</feature>
<keyword evidence="2" id="KW-0472">Membrane</keyword>